<proteinExistence type="predicted"/>
<dbReference type="InParanoid" id="A0A067QDP9"/>
<dbReference type="AlphaFoldDB" id="A0A067QDP9"/>
<dbReference type="EMBL" id="KL197709">
    <property type="protein sequence ID" value="KDQ65188.1"/>
    <property type="molecule type" value="Genomic_DNA"/>
</dbReference>
<reference evidence="3" key="1">
    <citation type="journal article" date="2014" name="Proc. Natl. Acad. Sci. U.S.A.">
        <title>Extensive sampling of basidiomycete genomes demonstrates inadequacy of the white-rot/brown-rot paradigm for wood decay fungi.</title>
        <authorList>
            <person name="Riley R."/>
            <person name="Salamov A.A."/>
            <person name="Brown D.W."/>
            <person name="Nagy L.G."/>
            <person name="Floudas D."/>
            <person name="Held B.W."/>
            <person name="Levasseur A."/>
            <person name="Lombard V."/>
            <person name="Morin E."/>
            <person name="Otillar R."/>
            <person name="Lindquist E.A."/>
            <person name="Sun H."/>
            <person name="LaButti K.M."/>
            <person name="Schmutz J."/>
            <person name="Jabbour D."/>
            <person name="Luo H."/>
            <person name="Baker S.E."/>
            <person name="Pisabarro A.G."/>
            <person name="Walton J.D."/>
            <person name="Blanchette R.A."/>
            <person name="Henrissat B."/>
            <person name="Martin F."/>
            <person name="Cullen D."/>
            <person name="Hibbett D.S."/>
            <person name="Grigoriev I.V."/>
        </authorList>
    </citation>
    <scope>NUCLEOTIDE SEQUENCE [LARGE SCALE GENOMIC DNA]</scope>
    <source>
        <strain evidence="3">MUCL 33604</strain>
    </source>
</reference>
<evidence type="ECO:0000259" key="1">
    <source>
        <dbReference type="Pfam" id="PF18803"/>
    </source>
</evidence>
<dbReference type="InterPro" id="IPR041457">
    <property type="entry name" value="CxC2_KDZ-assoc"/>
</dbReference>
<feature type="non-terminal residue" evidence="2">
    <location>
        <position position="1"/>
    </location>
</feature>
<feature type="non-terminal residue" evidence="2">
    <location>
        <position position="63"/>
    </location>
</feature>
<evidence type="ECO:0000313" key="3">
    <source>
        <dbReference type="Proteomes" id="UP000027265"/>
    </source>
</evidence>
<dbReference type="OrthoDB" id="3004525at2759"/>
<sequence>KWNRFFFQHATLQQLGLVVQLRHSPGQRCTHGWSGHKNFIVLDTNGIHQVNILFCGCGSTPAA</sequence>
<organism evidence="2 3">
    <name type="scientific">Jaapia argillacea MUCL 33604</name>
    <dbReference type="NCBI Taxonomy" id="933084"/>
    <lineage>
        <taxon>Eukaryota</taxon>
        <taxon>Fungi</taxon>
        <taxon>Dikarya</taxon>
        <taxon>Basidiomycota</taxon>
        <taxon>Agaricomycotina</taxon>
        <taxon>Agaricomycetes</taxon>
        <taxon>Agaricomycetidae</taxon>
        <taxon>Jaapiales</taxon>
        <taxon>Jaapiaceae</taxon>
        <taxon>Jaapia</taxon>
    </lineage>
</organism>
<feature type="domain" description="CxC2-like cysteine cluster KDZ transposase-associated" evidence="1">
    <location>
        <begin position="12"/>
        <end position="60"/>
    </location>
</feature>
<name>A0A067QDP9_9AGAM</name>
<dbReference type="Pfam" id="PF18803">
    <property type="entry name" value="CxC2"/>
    <property type="match status" value="1"/>
</dbReference>
<dbReference type="Proteomes" id="UP000027265">
    <property type="component" value="Unassembled WGS sequence"/>
</dbReference>
<gene>
    <name evidence="2" type="ORF">JAAARDRAFT_93667</name>
</gene>
<keyword evidence="3" id="KW-1185">Reference proteome</keyword>
<protein>
    <recommendedName>
        <fullName evidence="1">CxC2-like cysteine cluster KDZ transposase-associated domain-containing protein</fullName>
    </recommendedName>
</protein>
<dbReference type="STRING" id="933084.A0A067QDP9"/>
<dbReference type="HOGENOM" id="CLU_2892023_0_0_1"/>
<accession>A0A067QDP9</accession>
<evidence type="ECO:0000313" key="2">
    <source>
        <dbReference type="EMBL" id="KDQ65188.1"/>
    </source>
</evidence>